<feature type="compositionally biased region" description="Acidic residues" evidence="1">
    <location>
        <begin position="197"/>
        <end position="212"/>
    </location>
</feature>
<gene>
    <name evidence="2" type="ORF">ACJMK2_029029</name>
</gene>
<organism evidence="2 3">
    <name type="scientific">Sinanodonta woodiana</name>
    <name type="common">Chinese pond mussel</name>
    <name type="synonym">Anodonta woodiana</name>
    <dbReference type="NCBI Taxonomy" id="1069815"/>
    <lineage>
        <taxon>Eukaryota</taxon>
        <taxon>Metazoa</taxon>
        <taxon>Spiralia</taxon>
        <taxon>Lophotrochozoa</taxon>
        <taxon>Mollusca</taxon>
        <taxon>Bivalvia</taxon>
        <taxon>Autobranchia</taxon>
        <taxon>Heteroconchia</taxon>
        <taxon>Palaeoheterodonta</taxon>
        <taxon>Unionida</taxon>
        <taxon>Unionoidea</taxon>
        <taxon>Unionidae</taxon>
        <taxon>Unioninae</taxon>
        <taxon>Sinanodonta</taxon>
    </lineage>
</organism>
<proteinExistence type="predicted"/>
<dbReference type="EMBL" id="JBJQND010000003">
    <property type="protein sequence ID" value="KAL3882717.1"/>
    <property type="molecule type" value="Genomic_DNA"/>
</dbReference>
<sequence length="212" mass="23770">MKLQANTMALPYTEIIAMPPTNTTGIHPGLIGLPPLDQTGLVLAGYSDCAEEAIRYLVEVEHFAYDDPLVQGLKSHLEEQKRLLDIPSLVRDSINISHQIDTDYHDQVNWNGHHPYLCQYLFSNVPSHHLKVEPPSLANSVSDMYSNDVSGVTTDVSDASITQHSALDSLSTEDRDLAITLTEELWAMIQEEQHLTEEEESLQTEDSEFIEK</sequence>
<feature type="region of interest" description="Disordered" evidence="1">
    <location>
        <begin position="193"/>
        <end position="212"/>
    </location>
</feature>
<dbReference type="AlphaFoldDB" id="A0ABD3X9G5"/>
<reference evidence="2 3" key="1">
    <citation type="submission" date="2024-11" db="EMBL/GenBank/DDBJ databases">
        <title>Chromosome-level genome assembly of the freshwater bivalve Anodonta woodiana.</title>
        <authorList>
            <person name="Chen X."/>
        </authorList>
    </citation>
    <scope>NUCLEOTIDE SEQUENCE [LARGE SCALE GENOMIC DNA]</scope>
    <source>
        <strain evidence="2">MN2024</strain>
        <tissue evidence="2">Gills</tissue>
    </source>
</reference>
<dbReference type="Proteomes" id="UP001634394">
    <property type="component" value="Unassembled WGS sequence"/>
</dbReference>
<comment type="caution">
    <text evidence="2">The sequence shown here is derived from an EMBL/GenBank/DDBJ whole genome shotgun (WGS) entry which is preliminary data.</text>
</comment>
<name>A0ABD3X9G5_SINWO</name>
<accession>A0ABD3X9G5</accession>
<evidence type="ECO:0000313" key="2">
    <source>
        <dbReference type="EMBL" id="KAL3882717.1"/>
    </source>
</evidence>
<evidence type="ECO:0000256" key="1">
    <source>
        <dbReference type="SAM" id="MobiDB-lite"/>
    </source>
</evidence>
<evidence type="ECO:0000313" key="3">
    <source>
        <dbReference type="Proteomes" id="UP001634394"/>
    </source>
</evidence>
<dbReference type="Gene3D" id="6.10.250.980">
    <property type="match status" value="1"/>
</dbReference>
<dbReference type="SUPFAM" id="SSF158457">
    <property type="entry name" value="Orange domain-like"/>
    <property type="match status" value="1"/>
</dbReference>
<protein>
    <submittedName>
        <fullName evidence="2">Uncharacterized protein</fullName>
    </submittedName>
</protein>
<keyword evidence="3" id="KW-1185">Reference proteome</keyword>